<protein>
    <recommendedName>
        <fullName evidence="10">tRNA dimethylallyltransferase</fullName>
        <ecNumber evidence="10">2.5.1.75</ecNumber>
    </recommendedName>
    <alternativeName>
        <fullName evidence="10">Dimethylallyl diphosphate:tRNA dimethylallyltransferase</fullName>
        <shortName evidence="10">DMAPP:tRNA dimethylallyltransferase</shortName>
        <shortName evidence="10">DMATase</shortName>
    </alternativeName>
    <alternativeName>
        <fullName evidence="10">Isopentenyl-diphosphate:tRNA isopentenyltransferase</fullName>
        <shortName evidence="10">IPP transferase</shortName>
        <shortName evidence="10">IPPT</shortName>
        <shortName evidence="10">IPTase</shortName>
    </alternativeName>
</protein>
<feature type="region of interest" description="Interaction with substrate tRNA" evidence="10">
    <location>
        <begin position="169"/>
        <end position="173"/>
    </location>
</feature>
<accession>A0ABW5DU86</accession>
<evidence type="ECO:0000256" key="5">
    <source>
        <dbReference type="ARBA" id="ARBA00022694"/>
    </source>
</evidence>
<comment type="caution">
    <text evidence="14">The sequence shown here is derived from an EMBL/GenBank/DDBJ whole genome shotgun (WGS) entry which is preliminary data.</text>
</comment>
<dbReference type="Pfam" id="PF01715">
    <property type="entry name" value="IPPT"/>
    <property type="match status" value="1"/>
</dbReference>
<dbReference type="InterPro" id="IPR027417">
    <property type="entry name" value="P-loop_NTPase"/>
</dbReference>
<feature type="site" description="Interaction with substrate tRNA" evidence="10">
    <location>
        <position position="111"/>
    </location>
</feature>
<keyword evidence="6 10" id="KW-0547">Nucleotide-binding</keyword>
<keyword evidence="15" id="KW-1185">Reference proteome</keyword>
<dbReference type="RefSeq" id="WP_379877491.1">
    <property type="nucleotide sequence ID" value="NZ_JBHUIP010000013.1"/>
</dbReference>
<keyword evidence="4 10" id="KW-0808">Transferase</keyword>
<comment type="catalytic activity">
    <reaction evidence="9 10 11">
        <text>adenosine(37) in tRNA + dimethylallyl diphosphate = N(6)-dimethylallyladenosine(37) in tRNA + diphosphate</text>
        <dbReference type="Rhea" id="RHEA:26482"/>
        <dbReference type="Rhea" id="RHEA-COMP:10162"/>
        <dbReference type="Rhea" id="RHEA-COMP:10375"/>
        <dbReference type="ChEBI" id="CHEBI:33019"/>
        <dbReference type="ChEBI" id="CHEBI:57623"/>
        <dbReference type="ChEBI" id="CHEBI:74411"/>
        <dbReference type="ChEBI" id="CHEBI:74415"/>
        <dbReference type="EC" id="2.5.1.75"/>
    </reaction>
</comment>
<sequence length="314" mass="33893">MSASVSIGEPKSGREKTALILAGPTASGKSALGIEIANQTGGTIINADASQIYADLTLLTARPEADDLAAAPHRLYGVLPATDPCDAQRWRELAVAALEQTEGLPILVGGTGLYIRALMQGFSDMPEVSAEVRAEATARRKAIGPEVFHAEVAAFDPEAAARLPVGDTQRLIRAWEVFKASGEPISSWMKRPRSGPPAGWRFVTAVVEPTRTMLHERINRRFDLMMGKGALEEARSVAHLDPALPLMKALGVPELLAYLRSEIDLAAAVEQAKASSRQYAKRQSTWFRHQLPDALRIDPQESVAGLRKIFATLA</sequence>
<feature type="binding site" evidence="10">
    <location>
        <begin position="25"/>
        <end position="30"/>
    </location>
    <ligand>
        <name>substrate</name>
    </ligand>
</feature>
<feature type="site" description="Interaction with substrate tRNA" evidence="10">
    <location>
        <position position="133"/>
    </location>
</feature>
<dbReference type="EMBL" id="JBHUIP010000013">
    <property type="protein sequence ID" value="MFD2264410.1"/>
    <property type="molecule type" value="Genomic_DNA"/>
</dbReference>
<dbReference type="SUPFAM" id="SSF52540">
    <property type="entry name" value="P-loop containing nucleoside triphosphate hydrolases"/>
    <property type="match status" value="1"/>
</dbReference>
<dbReference type="HAMAP" id="MF_00185">
    <property type="entry name" value="IPP_trans"/>
    <property type="match status" value="1"/>
</dbReference>
<evidence type="ECO:0000256" key="4">
    <source>
        <dbReference type="ARBA" id="ARBA00022679"/>
    </source>
</evidence>
<evidence type="ECO:0000256" key="11">
    <source>
        <dbReference type="RuleBase" id="RU003783"/>
    </source>
</evidence>
<dbReference type="Proteomes" id="UP001597295">
    <property type="component" value="Unassembled WGS sequence"/>
</dbReference>
<keyword evidence="5 10" id="KW-0819">tRNA processing</keyword>
<dbReference type="NCBIfam" id="TIGR00174">
    <property type="entry name" value="miaA"/>
    <property type="match status" value="1"/>
</dbReference>
<evidence type="ECO:0000256" key="1">
    <source>
        <dbReference type="ARBA" id="ARBA00001946"/>
    </source>
</evidence>
<feature type="binding site" evidence="10">
    <location>
        <begin position="23"/>
        <end position="30"/>
    </location>
    <ligand>
        <name>ATP</name>
        <dbReference type="ChEBI" id="CHEBI:30616"/>
    </ligand>
</feature>
<keyword evidence="8 10" id="KW-0460">Magnesium</keyword>
<dbReference type="GO" id="GO:0052381">
    <property type="term" value="F:tRNA dimethylallyltransferase activity"/>
    <property type="evidence" value="ECO:0007669"/>
    <property type="project" value="UniProtKB-EC"/>
</dbReference>
<evidence type="ECO:0000256" key="9">
    <source>
        <dbReference type="ARBA" id="ARBA00049563"/>
    </source>
</evidence>
<proteinExistence type="inferred from homology"/>
<dbReference type="PANTHER" id="PTHR11088:SF60">
    <property type="entry name" value="TRNA DIMETHYLALLYLTRANSFERASE"/>
    <property type="match status" value="1"/>
</dbReference>
<comment type="cofactor">
    <cofactor evidence="1 10">
        <name>Mg(2+)</name>
        <dbReference type="ChEBI" id="CHEBI:18420"/>
    </cofactor>
</comment>
<dbReference type="Gene3D" id="3.40.50.300">
    <property type="entry name" value="P-loop containing nucleotide triphosphate hydrolases"/>
    <property type="match status" value="1"/>
</dbReference>
<evidence type="ECO:0000256" key="2">
    <source>
        <dbReference type="ARBA" id="ARBA00003213"/>
    </source>
</evidence>
<evidence type="ECO:0000256" key="3">
    <source>
        <dbReference type="ARBA" id="ARBA00005842"/>
    </source>
</evidence>
<comment type="subunit">
    <text evidence="10">Monomer.</text>
</comment>
<evidence type="ECO:0000256" key="12">
    <source>
        <dbReference type="RuleBase" id="RU003784"/>
    </source>
</evidence>
<evidence type="ECO:0000256" key="8">
    <source>
        <dbReference type="ARBA" id="ARBA00022842"/>
    </source>
</evidence>
<reference evidence="15" key="1">
    <citation type="journal article" date="2019" name="Int. J. Syst. Evol. Microbiol.">
        <title>The Global Catalogue of Microorganisms (GCM) 10K type strain sequencing project: providing services to taxonomists for standard genome sequencing and annotation.</title>
        <authorList>
            <consortium name="The Broad Institute Genomics Platform"/>
            <consortium name="The Broad Institute Genome Sequencing Center for Infectious Disease"/>
            <person name="Wu L."/>
            <person name="Ma J."/>
        </authorList>
    </citation>
    <scope>NUCLEOTIDE SEQUENCE [LARGE SCALE GENOMIC DNA]</scope>
    <source>
        <strain evidence="15">CGMCC 1.19062</strain>
    </source>
</reference>
<dbReference type="Gene3D" id="1.10.20.140">
    <property type="match status" value="1"/>
</dbReference>
<evidence type="ECO:0000256" key="10">
    <source>
        <dbReference type="HAMAP-Rule" id="MF_00185"/>
    </source>
</evidence>
<evidence type="ECO:0000256" key="7">
    <source>
        <dbReference type="ARBA" id="ARBA00022840"/>
    </source>
</evidence>
<name>A0ABW5DU86_9PROT</name>
<comment type="similarity">
    <text evidence="3 10 13">Belongs to the IPP transferase family.</text>
</comment>
<evidence type="ECO:0000313" key="14">
    <source>
        <dbReference type="EMBL" id="MFD2264410.1"/>
    </source>
</evidence>
<comment type="function">
    <text evidence="2 10 12">Catalyzes the transfer of a dimethylallyl group onto the adenine at position 37 in tRNAs that read codons beginning with uridine, leading to the formation of N6-(dimethylallyl)adenosine (i(6)A).</text>
</comment>
<dbReference type="InterPro" id="IPR039657">
    <property type="entry name" value="Dimethylallyltransferase"/>
</dbReference>
<dbReference type="EC" id="2.5.1.75" evidence="10"/>
<dbReference type="PANTHER" id="PTHR11088">
    <property type="entry name" value="TRNA DIMETHYLALLYLTRANSFERASE"/>
    <property type="match status" value="1"/>
</dbReference>
<evidence type="ECO:0000256" key="6">
    <source>
        <dbReference type="ARBA" id="ARBA00022741"/>
    </source>
</evidence>
<dbReference type="InterPro" id="IPR018022">
    <property type="entry name" value="IPT"/>
</dbReference>
<keyword evidence="7 10" id="KW-0067">ATP-binding</keyword>
<comment type="caution">
    <text evidence="10">Lacks conserved residue(s) required for the propagation of feature annotation.</text>
</comment>
<evidence type="ECO:0000313" key="15">
    <source>
        <dbReference type="Proteomes" id="UP001597295"/>
    </source>
</evidence>
<gene>
    <name evidence="10 14" type="primary">miaA</name>
    <name evidence="14" type="ORF">ACFSM5_16015</name>
</gene>
<evidence type="ECO:0000256" key="13">
    <source>
        <dbReference type="RuleBase" id="RU003785"/>
    </source>
</evidence>
<organism evidence="14 15">
    <name type="scientific">Lacibacterium aquatile</name>
    <dbReference type="NCBI Taxonomy" id="1168082"/>
    <lineage>
        <taxon>Bacteria</taxon>
        <taxon>Pseudomonadati</taxon>
        <taxon>Pseudomonadota</taxon>
        <taxon>Alphaproteobacteria</taxon>
        <taxon>Rhodospirillales</taxon>
        <taxon>Rhodospirillaceae</taxon>
    </lineage>
</organism>